<reference evidence="12 13" key="1">
    <citation type="journal article" date="2015" name="Microbiome">
        <title>Genomic resolution of linkages in carbon, nitrogen, and sulfur cycling among widespread estuary sediment bacteria.</title>
        <authorList>
            <person name="Baker B.J."/>
            <person name="Lazar C.S."/>
            <person name="Teske A.P."/>
            <person name="Dick G.J."/>
        </authorList>
    </citation>
    <scope>NUCLEOTIDE SEQUENCE [LARGE SCALE GENOMIC DNA]</scope>
    <source>
        <strain evidence="12">DG_78</strain>
    </source>
</reference>
<evidence type="ECO:0000256" key="10">
    <source>
        <dbReference type="RuleBase" id="RU000512"/>
    </source>
</evidence>
<evidence type="ECO:0000256" key="1">
    <source>
        <dbReference type="ARBA" id="ARBA00002356"/>
    </source>
</evidence>
<feature type="domain" description="Orotidine 5'-phosphate decarboxylase" evidence="11">
    <location>
        <begin position="4"/>
        <end position="234"/>
    </location>
</feature>
<dbReference type="GO" id="GO:0004590">
    <property type="term" value="F:orotidine-5'-phosphate decarboxylase activity"/>
    <property type="evidence" value="ECO:0007669"/>
    <property type="project" value="UniProtKB-UniRule"/>
</dbReference>
<evidence type="ECO:0000313" key="13">
    <source>
        <dbReference type="Proteomes" id="UP000051012"/>
    </source>
</evidence>
<feature type="binding site" evidence="7 9">
    <location>
        <position position="219"/>
    </location>
    <ligand>
        <name>substrate</name>
    </ligand>
</feature>
<evidence type="ECO:0000256" key="3">
    <source>
        <dbReference type="ARBA" id="ARBA00022793"/>
    </source>
</evidence>
<feature type="binding site" evidence="7 9">
    <location>
        <position position="186"/>
    </location>
    <ligand>
        <name>substrate</name>
    </ligand>
</feature>
<dbReference type="GO" id="GO:0006207">
    <property type="term" value="P:'de novo' pyrimidine nucleobase biosynthetic process"/>
    <property type="evidence" value="ECO:0007669"/>
    <property type="project" value="InterPro"/>
</dbReference>
<feature type="binding site" evidence="7 9">
    <location>
        <position position="10"/>
    </location>
    <ligand>
        <name>substrate</name>
    </ligand>
</feature>
<dbReference type="InterPro" id="IPR014732">
    <property type="entry name" value="OMPdecase"/>
</dbReference>
<evidence type="ECO:0000256" key="7">
    <source>
        <dbReference type="HAMAP-Rule" id="MF_01200"/>
    </source>
</evidence>
<feature type="binding site" evidence="7 9">
    <location>
        <position position="32"/>
    </location>
    <ligand>
        <name>substrate</name>
    </ligand>
</feature>
<proteinExistence type="inferred from homology"/>
<dbReference type="EC" id="4.1.1.23" evidence="7"/>
<evidence type="ECO:0000256" key="4">
    <source>
        <dbReference type="ARBA" id="ARBA00022975"/>
    </source>
</evidence>
<feature type="active site" description="For OMPdecase activity" evidence="8">
    <location>
        <position position="59"/>
    </location>
</feature>
<dbReference type="PANTHER" id="PTHR32119:SF2">
    <property type="entry name" value="OROTIDINE 5'-PHOSPHATE DECARBOXYLASE"/>
    <property type="match status" value="1"/>
</dbReference>
<feature type="active site" description="For OMPdecase activity" evidence="8">
    <location>
        <position position="61"/>
    </location>
</feature>
<feature type="active site" description="Proton donor" evidence="7">
    <location>
        <position position="61"/>
    </location>
</feature>
<keyword evidence="3 7" id="KW-0210">Decarboxylase</keyword>
<evidence type="ECO:0000313" key="12">
    <source>
        <dbReference type="EMBL" id="KPJ71904.1"/>
    </source>
</evidence>
<feature type="active site" description="For OMPdecase activity" evidence="8">
    <location>
        <position position="64"/>
    </location>
</feature>
<comment type="caution">
    <text evidence="12">The sequence shown here is derived from an EMBL/GenBank/DDBJ whole genome shotgun (WGS) entry which is preliminary data.</text>
</comment>
<comment type="pathway">
    <text evidence="2 7 10">Pyrimidine metabolism; UMP biosynthesis via de novo pathway; UMP from orotate: step 2/2.</text>
</comment>
<sequence>MNERLIVPLDLKDYVVIKVMIEQLKGLVTFYKIGSIPFTYFGPELIRFLKSKGYKVMLDLKYHDIPNTVAGACEAATALGVDFLTLHISGGFSMLEAAVKAAILAADNGNIPKTKLLGITVLTSFDEAYFKDLYGTMQRTLNDQVIFLAELARSAGLDGVVASPMEITAIRKACGKDLLIVTPGIRPAPEKREKIDDQIRTMTAKEAIKAGADYIVVGRPIIKAANPREATKKIIKEIEDGYREIA</sequence>
<evidence type="ECO:0000256" key="8">
    <source>
        <dbReference type="PIRSR" id="PIRSR614732-1"/>
    </source>
</evidence>
<feature type="binding site" evidence="7 9">
    <location>
        <position position="218"/>
    </location>
    <ligand>
        <name>substrate</name>
    </ligand>
</feature>
<dbReference type="InterPro" id="IPR047596">
    <property type="entry name" value="OMPdecase_bac"/>
</dbReference>
<evidence type="ECO:0000256" key="9">
    <source>
        <dbReference type="PIRSR" id="PIRSR614732-2"/>
    </source>
</evidence>
<dbReference type="InterPro" id="IPR011060">
    <property type="entry name" value="RibuloseP-bd_barrel"/>
</dbReference>
<dbReference type="HAMAP" id="MF_01200_B">
    <property type="entry name" value="OMPdecase_type1_B"/>
    <property type="match status" value="1"/>
</dbReference>
<dbReference type="NCBIfam" id="NF001273">
    <property type="entry name" value="PRK00230.1"/>
    <property type="match status" value="1"/>
</dbReference>
<feature type="binding site" evidence="7">
    <location>
        <begin position="59"/>
        <end position="68"/>
    </location>
    <ligand>
        <name>substrate</name>
    </ligand>
</feature>
<feature type="binding site" evidence="7 9">
    <location>
        <position position="198"/>
    </location>
    <ligand>
        <name>substrate</name>
    </ligand>
</feature>
<dbReference type="UniPathway" id="UPA00070">
    <property type="reaction ID" value="UER00120"/>
</dbReference>
<dbReference type="InterPro" id="IPR018089">
    <property type="entry name" value="OMPdecase_AS"/>
</dbReference>
<comment type="similarity">
    <text evidence="7">Belongs to the OMP decarboxylase family. Type 1 subfamily.</text>
</comment>
<dbReference type="SUPFAM" id="SSF51366">
    <property type="entry name" value="Ribulose-phoshate binding barrel"/>
    <property type="match status" value="1"/>
</dbReference>
<dbReference type="PANTHER" id="PTHR32119">
    <property type="entry name" value="OROTIDINE 5'-PHOSPHATE DECARBOXYLASE"/>
    <property type="match status" value="1"/>
</dbReference>
<evidence type="ECO:0000259" key="11">
    <source>
        <dbReference type="SMART" id="SM00934"/>
    </source>
</evidence>
<comment type="catalytic activity">
    <reaction evidence="6 7 10">
        <text>orotidine 5'-phosphate + H(+) = UMP + CO2</text>
        <dbReference type="Rhea" id="RHEA:11596"/>
        <dbReference type="ChEBI" id="CHEBI:15378"/>
        <dbReference type="ChEBI" id="CHEBI:16526"/>
        <dbReference type="ChEBI" id="CHEBI:57538"/>
        <dbReference type="ChEBI" id="CHEBI:57865"/>
        <dbReference type="EC" id="4.1.1.23"/>
    </reaction>
</comment>
<dbReference type="Gene3D" id="3.20.20.70">
    <property type="entry name" value="Aldolase class I"/>
    <property type="match status" value="1"/>
</dbReference>
<feature type="binding site" evidence="7 9">
    <location>
        <position position="123"/>
    </location>
    <ligand>
        <name>substrate</name>
    </ligand>
</feature>
<dbReference type="SMART" id="SM00934">
    <property type="entry name" value="OMPdecase"/>
    <property type="match status" value="1"/>
</dbReference>
<dbReference type="CDD" id="cd04725">
    <property type="entry name" value="OMP_decarboxylase_like"/>
    <property type="match status" value="1"/>
</dbReference>
<evidence type="ECO:0000256" key="5">
    <source>
        <dbReference type="ARBA" id="ARBA00023239"/>
    </source>
</evidence>
<dbReference type="Proteomes" id="UP000051012">
    <property type="component" value="Unassembled WGS sequence"/>
</dbReference>
<protein>
    <recommendedName>
        <fullName evidence="7">Orotidine 5'-phosphate decarboxylase</fullName>
        <ecNumber evidence="7">4.1.1.23</ecNumber>
    </recommendedName>
    <alternativeName>
        <fullName evidence="7">OMP decarboxylase</fullName>
        <shortName evidence="7">OMPDCase</shortName>
        <shortName evidence="7">OMPdecase</shortName>
    </alternativeName>
</protein>
<dbReference type="GO" id="GO:0005829">
    <property type="term" value="C:cytosol"/>
    <property type="evidence" value="ECO:0007669"/>
    <property type="project" value="TreeGrafter"/>
</dbReference>
<accession>A0A0S7YB27</accession>
<comment type="subunit">
    <text evidence="7">Homodimer.</text>
</comment>
<dbReference type="NCBIfam" id="TIGR01740">
    <property type="entry name" value="pyrF"/>
    <property type="match status" value="1"/>
</dbReference>
<evidence type="ECO:0000256" key="6">
    <source>
        <dbReference type="ARBA" id="ARBA00049157"/>
    </source>
</evidence>
<dbReference type="EMBL" id="LJNI01000115">
    <property type="protein sequence ID" value="KPJ71904.1"/>
    <property type="molecule type" value="Genomic_DNA"/>
</dbReference>
<dbReference type="AlphaFoldDB" id="A0A0S7YB27"/>
<name>A0A0S7YB27_UNCT6</name>
<organism evidence="12 13">
    <name type="scientific">candidate division TA06 bacterium DG_78</name>
    <dbReference type="NCBI Taxonomy" id="1703772"/>
    <lineage>
        <taxon>Bacteria</taxon>
        <taxon>Bacteria division TA06</taxon>
    </lineage>
</organism>
<dbReference type="Pfam" id="PF00215">
    <property type="entry name" value="OMPdecase"/>
    <property type="match status" value="1"/>
</dbReference>
<dbReference type="InterPro" id="IPR001754">
    <property type="entry name" value="OMPdeCOase_dom"/>
</dbReference>
<dbReference type="GO" id="GO:0044205">
    <property type="term" value="P:'de novo' UMP biosynthetic process"/>
    <property type="evidence" value="ECO:0007669"/>
    <property type="project" value="UniProtKB-UniRule"/>
</dbReference>
<gene>
    <name evidence="7" type="primary">pyrF</name>
    <name evidence="12" type="ORF">AMJ52_08195</name>
</gene>
<dbReference type="PATRIC" id="fig|1703772.3.peg.497"/>
<dbReference type="PROSITE" id="PS00156">
    <property type="entry name" value="OMPDECASE"/>
    <property type="match status" value="1"/>
</dbReference>
<comment type="function">
    <text evidence="1 7">Catalyzes the decarboxylation of orotidine 5'-monophosphate (OMP) to uridine 5'-monophosphate (UMP).</text>
</comment>
<keyword evidence="5 7" id="KW-0456">Lyase</keyword>
<dbReference type="InterPro" id="IPR013785">
    <property type="entry name" value="Aldolase_TIM"/>
</dbReference>
<keyword evidence="4 7" id="KW-0665">Pyrimidine biosynthesis</keyword>
<evidence type="ECO:0000256" key="2">
    <source>
        <dbReference type="ARBA" id="ARBA00004861"/>
    </source>
</evidence>